<dbReference type="Proteomes" id="UP000554482">
    <property type="component" value="Unassembled WGS sequence"/>
</dbReference>
<protein>
    <submittedName>
        <fullName evidence="2">Phox1</fullName>
    </submittedName>
</protein>
<reference evidence="2 3" key="1">
    <citation type="submission" date="2020-06" db="EMBL/GenBank/DDBJ databases">
        <title>Transcriptomic and genomic resources for Thalictrum thalictroides and T. hernandezii: Facilitating candidate gene discovery in an emerging model plant lineage.</title>
        <authorList>
            <person name="Arias T."/>
            <person name="Riano-Pachon D.M."/>
            <person name="Di Stilio V.S."/>
        </authorList>
    </citation>
    <scope>NUCLEOTIDE SEQUENCE [LARGE SCALE GENOMIC DNA]</scope>
    <source>
        <strain evidence="3">cv. WT478/WT964</strain>
        <tissue evidence="2">Leaves</tissue>
    </source>
</reference>
<name>A0A7J6XBG0_THATH</name>
<dbReference type="Gene3D" id="1.25.40.10">
    <property type="entry name" value="Tetratricopeptide repeat domain"/>
    <property type="match status" value="1"/>
</dbReference>
<dbReference type="InterPro" id="IPR011990">
    <property type="entry name" value="TPR-like_helical_dom_sf"/>
</dbReference>
<dbReference type="InterPro" id="IPR044517">
    <property type="entry name" value="PHOX1-4"/>
</dbReference>
<dbReference type="PANTHER" id="PTHR46183">
    <property type="entry name" value="PROTEIN CLMP1"/>
    <property type="match status" value="1"/>
</dbReference>
<dbReference type="SUPFAM" id="SSF48452">
    <property type="entry name" value="TPR-like"/>
    <property type="match status" value="1"/>
</dbReference>
<gene>
    <name evidence="2" type="ORF">FRX31_003327</name>
</gene>
<dbReference type="OrthoDB" id="1872379at2759"/>
<comment type="caution">
    <text evidence="2">The sequence shown here is derived from an EMBL/GenBank/DDBJ whole genome shotgun (WGS) entry which is preliminary data.</text>
</comment>
<dbReference type="PANTHER" id="PTHR46183:SF4">
    <property type="entry name" value="PROTEIN PHOX4"/>
    <property type="match status" value="1"/>
</dbReference>
<keyword evidence="3" id="KW-1185">Reference proteome</keyword>
<feature type="compositionally biased region" description="Basic residues" evidence="1">
    <location>
        <begin position="1"/>
        <end position="10"/>
    </location>
</feature>
<evidence type="ECO:0000313" key="3">
    <source>
        <dbReference type="Proteomes" id="UP000554482"/>
    </source>
</evidence>
<proteinExistence type="predicted"/>
<dbReference type="AlphaFoldDB" id="A0A7J6XBG0"/>
<dbReference type="EMBL" id="JABWDY010001876">
    <property type="protein sequence ID" value="KAF5207084.1"/>
    <property type="molecule type" value="Genomic_DNA"/>
</dbReference>
<organism evidence="2 3">
    <name type="scientific">Thalictrum thalictroides</name>
    <name type="common">Rue-anemone</name>
    <name type="synonym">Anemone thalictroides</name>
    <dbReference type="NCBI Taxonomy" id="46969"/>
    <lineage>
        <taxon>Eukaryota</taxon>
        <taxon>Viridiplantae</taxon>
        <taxon>Streptophyta</taxon>
        <taxon>Embryophyta</taxon>
        <taxon>Tracheophyta</taxon>
        <taxon>Spermatophyta</taxon>
        <taxon>Magnoliopsida</taxon>
        <taxon>Ranunculales</taxon>
        <taxon>Ranunculaceae</taxon>
        <taxon>Thalictroideae</taxon>
        <taxon>Thalictrum</taxon>
    </lineage>
</organism>
<feature type="region of interest" description="Disordered" evidence="1">
    <location>
        <begin position="1"/>
        <end position="27"/>
    </location>
</feature>
<accession>A0A7J6XBG0</accession>
<evidence type="ECO:0000313" key="2">
    <source>
        <dbReference type="EMBL" id="KAF5207084.1"/>
    </source>
</evidence>
<evidence type="ECO:0000256" key="1">
    <source>
        <dbReference type="SAM" id="MobiDB-lite"/>
    </source>
</evidence>
<feature type="compositionally biased region" description="Polar residues" evidence="1">
    <location>
        <begin position="15"/>
        <end position="26"/>
    </location>
</feature>
<sequence>MGKRSGKTKKYLMDRSSNSNTKSMSPKSFDDYTAMFITMFQKRDLGGAMLKYKKAIKLLPRNLVEIAYLHSNMAACYMQIGLDEYPMASTVKLF</sequence>